<evidence type="ECO:0000313" key="2">
    <source>
        <dbReference type="EMBL" id="KAJ7982587.1"/>
    </source>
</evidence>
<reference evidence="2 3" key="1">
    <citation type="journal article" date="2023" name="Science">
        <title>Elucidation of the pathway for biosynthesis of saponin adjuvants from the soapbark tree.</title>
        <authorList>
            <person name="Reed J."/>
            <person name="Orme A."/>
            <person name="El-Demerdash A."/>
            <person name="Owen C."/>
            <person name="Martin L.B.B."/>
            <person name="Misra R.C."/>
            <person name="Kikuchi S."/>
            <person name="Rejzek M."/>
            <person name="Martin A.C."/>
            <person name="Harkess A."/>
            <person name="Leebens-Mack J."/>
            <person name="Louveau T."/>
            <person name="Stephenson M.J."/>
            <person name="Osbourn A."/>
        </authorList>
    </citation>
    <scope>NUCLEOTIDE SEQUENCE [LARGE SCALE GENOMIC DNA]</scope>
    <source>
        <strain evidence="2">S10</strain>
    </source>
</reference>
<comment type="caution">
    <text evidence="2">The sequence shown here is derived from an EMBL/GenBank/DDBJ whole genome shotgun (WGS) entry which is preliminary data.</text>
</comment>
<proteinExistence type="predicted"/>
<dbReference type="Proteomes" id="UP001163823">
    <property type="component" value="Chromosome 1"/>
</dbReference>
<evidence type="ECO:0000256" key="1">
    <source>
        <dbReference type="SAM" id="MobiDB-lite"/>
    </source>
</evidence>
<accession>A0AAD7QJA6</accession>
<feature type="region of interest" description="Disordered" evidence="1">
    <location>
        <begin position="1"/>
        <end position="176"/>
    </location>
</feature>
<dbReference type="KEGG" id="qsa:O6P43_001694"/>
<feature type="compositionally biased region" description="Gly residues" evidence="1">
    <location>
        <begin position="18"/>
        <end position="65"/>
    </location>
</feature>
<keyword evidence="3" id="KW-1185">Reference proteome</keyword>
<organism evidence="2 3">
    <name type="scientific">Quillaja saponaria</name>
    <name type="common">Soap bark tree</name>
    <dbReference type="NCBI Taxonomy" id="32244"/>
    <lineage>
        <taxon>Eukaryota</taxon>
        <taxon>Viridiplantae</taxon>
        <taxon>Streptophyta</taxon>
        <taxon>Embryophyta</taxon>
        <taxon>Tracheophyta</taxon>
        <taxon>Spermatophyta</taxon>
        <taxon>Magnoliopsida</taxon>
        <taxon>eudicotyledons</taxon>
        <taxon>Gunneridae</taxon>
        <taxon>Pentapetalae</taxon>
        <taxon>rosids</taxon>
        <taxon>fabids</taxon>
        <taxon>Fabales</taxon>
        <taxon>Quillajaceae</taxon>
        <taxon>Quillaja</taxon>
    </lineage>
</organism>
<feature type="compositionally biased region" description="Polar residues" evidence="1">
    <location>
        <begin position="95"/>
        <end position="118"/>
    </location>
</feature>
<name>A0AAD7QJA6_QUISA</name>
<dbReference type="EMBL" id="JARAOO010000001">
    <property type="protein sequence ID" value="KAJ7982587.1"/>
    <property type="molecule type" value="Genomic_DNA"/>
</dbReference>
<gene>
    <name evidence="2" type="ORF">O6P43_001694</name>
</gene>
<feature type="compositionally biased region" description="Basic and acidic residues" evidence="1">
    <location>
        <begin position="1"/>
        <end position="17"/>
    </location>
</feature>
<dbReference type="AlphaFoldDB" id="A0AAD7QJA6"/>
<feature type="compositionally biased region" description="Polar residues" evidence="1">
    <location>
        <begin position="156"/>
        <end position="176"/>
    </location>
</feature>
<evidence type="ECO:0000313" key="3">
    <source>
        <dbReference type="Proteomes" id="UP001163823"/>
    </source>
</evidence>
<sequence>MERGGRSGGRSEYDGNRGGRSGYDGNRGGRSGFDGSRGGRSGYDGNRGGRSGYDGGAGGQRGAGRIGYQEGRDRGMCMPQYHIVHHGSERGQGAYRQTGNQYQSDQGRAHAGQSQRGSGNYHHFNGSGRGRGHYSSSQLPVSNHQQELEPLEPLSQAPSFVYQTHTTEAGSSFQPL</sequence>
<protein>
    <submittedName>
        <fullName evidence="2">Alba DNA/RNA-binding protein</fullName>
    </submittedName>
</protein>